<keyword evidence="3" id="KW-0614">Plasmid</keyword>
<evidence type="ECO:0000256" key="1">
    <source>
        <dbReference type="SAM" id="Phobius"/>
    </source>
</evidence>
<sequence>MTKIFISHTGDQGLLVKKLVNELRRAGQHVFVDLDMLPDDDVTQQITDGLEAAEVFVLVISGEIPEWTANEIEVARVYGRSRRMLIIPVLIGDGRVPPQLKYSKAVKAGEREPSAYIADILAIIEGDKKRSEIFAARKVEVEKDLAVFVNEAVVRQQEHEAKNRRAAQLWHGAGIVFLLLVLGFAGASSYTALTMPSNTTTYTGVLIIGLLNLVIVGVLTALARYAHALGKSYMSESLKSSDRIHAIQFGKFFLSAYGEKLSPTEVKEAFQHWNIDRTSTFASLDSKEIDPQIYALVSQLVGALSNRKVA</sequence>
<dbReference type="InterPro" id="IPR035897">
    <property type="entry name" value="Toll_tir_struct_dom_sf"/>
</dbReference>
<organism evidence="3">
    <name type="scientific">Sinorhizobium sp. M14</name>
    <dbReference type="NCBI Taxonomy" id="430451"/>
    <lineage>
        <taxon>Bacteria</taxon>
        <taxon>Pseudomonadati</taxon>
        <taxon>Pseudomonadota</taxon>
        <taxon>Alphaproteobacteria</taxon>
        <taxon>Hyphomicrobiales</taxon>
        <taxon>Rhizobiaceae</taxon>
        <taxon>Sinorhizobium/Ensifer group</taxon>
        <taxon>Sinorhizobium</taxon>
    </lineage>
</organism>
<dbReference type="Gene3D" id="3.40.50.10140">
    <property type="entry name" value="Toll/interleukin-1 receptor homology (TIR) domain"/>
    <property type="match status" value="1"/>
</dbReference>
<dbReference type="RefSeq" id="WP_158556208.1">
    <property type="nucleotide sequence ID" value="NZ_KU140623.1"/>
</dbReference>
<gene>
    <name evidence="3" type="ORF">pSinB_023</name>
</gene>
<proteinExistence type="predicted"/>
<dbReference type="SUPFAM" id="SSF52200">
    <property type="entry name" value="Toll/Interleukin receptor TIR domain"/>
    <property type="match status" value="1"/>
</dbReference>
<dbReference type="GO" id="GO:0007165">
    <property type="term" value="P:signal transduction"/>
    <property type="evidence" value="ECO:0007669"/>
    <property type="project" value="InterPro"/>
</dbReference>
<dbReference type="AlphaFoldDB" id="A0A142BP82"/>
<keyword evidence="1" id="KW-0472">Membrane</keyword>
<dbReference type="Pfam" id="PF13676">
    <property type="entry name" value="TIR_2"/>
    <property type="match status" value="1"/>
</dbReference>
<protein>
    <recommendedName>
        <fullName evidence="2">TIR domain-containing protein</fullName>
    </recommendedName>
</protein>
<accession>A0A142BP82</accession>
<evidence type="ECO:0000259" key="2">
    <source>
        <dbReference type="Pfam" id="PF13676"/>
    </source>
</evidence>
<dbReference type="EMBL" id="KU140623">
    <property type="protein sequence ID" value="AMP34890.1"/>
    <property type="molecule type" value="Genomic_DNA"/>
</dbReference>
<reference evidence="3" key="1">
    <citation type="submission" date="2015-11" db="EMBL/GenBank/DDBJ databases">
        <title>Molecular characterization of pSinB plasmid of arsenite oxidizing, metalotolerant Sinorhizobium sp. M14 - insight into the heavy metal resistome of sinorhizobial extrachromosomal replicons.</title>
        <authorList>
            <person name="Romaniuk K."/>
            <person name="Decewicz P."/>
            <person name="Mielnicki S."/>
            <person name="Sklodowska A."/>
            <person name="Dziewit L."/>
            <person name="Drewniak L."/>
        </authorList>
    </citation>
    <scope>NUCLEOTIDE SEQUENCE</scope>
    <source>
        <strain evidence="3">M14</strain>
        <plasmid evidence="3">pSinB</plasmid>
    </source>
</reference>
<feature type="transmembrane region" description="Helical" evidence="1">
    <location>
        <begin position="169"/>
        <end position="190"/>
    </location>
</feature>
<geneLocation type="plasmid" evidence="3">
    <name>pSinB</name>
</geneLocation>
<dbReference type="InterPro" id="IPR000157">
    <property type="entry name" value="TIR_dom"/>
</dbReference>
<evidence type="ECO:0000313" key="3">
    <source>
        <dbReference type="EMBL" id="AMP34890.1"/>
    </source>
</evidence>
<keyword evidence="1" id="KW-0812">Transmembrane</keyword>
<keyword evidence="1" id="KW-1133">Transmembrane helix</keyword>
<feature type="domain" description="TIR" evidence="2">
    <location>
        <begin position="4"/>
        <end position="102"/>
    </location>
</feature>
<name>A0A142BP82_9HYPH</name>
<feature type="transmembrane region" description="Helical" evidence="1">
    <location>
        <begin position="202"/>
        <end position="225"/>
    </location>
</feature>